<dbReference type="GO" id="GO:0004821">
    <property type="term" value="F:histidine-tRNA ligase activity"/>
    <property type="evidence" value="ECO:0007669"/>
    <property type="project" value="TreeGrafter"/>
</dbReference>
<dbReference type="RefSeq" id="WP_056565258.1">
    <property type="nucleotide sequence ID" value="NZ_CP033334.1"/>
</dbReference>
<feature type="binding site" evidence="10">
    <location>
        <position position="313"/>
    </location>
    <ligand>
        <name>L-histidine</name>
        <dbReference type="ChEBI" id="CHEBI:57595"/>
    </ligand>
</feature>
<dbReference type="InterPro" id="IPR045864">
    <property type="entry name" value="aa-tRNA-synth_II/BPL/LPL"/>
</dbReference>
<sequence>MTSRYPAIAADITSLFAARDTHAVEVAVLQPADPFLDMAGEDLRRRIFLTESETGQTLCLRPEFTIPVCLDHISSQAGTPRRYSYLGEVFRQRREGGNEFFQAGIEDLGDRDTAQADARSVADAHALLSLVLPGQPLTVTLGDQGIFEAVLAALGLPRGWRMRLARAFGSAPMLQAALADLANPPRNGQLSGDVAALVLDGDLEGLSIHIAGGMEEAGLSATAGRSPSDIARRLIEKAELRSVRLSNEAFAALKSFLAIDVPLDGAAEALETFAAGAGLSLGAALEKFAARARAIEAHGLLAGNIRYDAAFGRPLDYYTGVVFEIAAQDSERPLAGGGRYDRLLTLLGAKTAIPGVGFSVWLDRIEALRETAP</sequence>
<gene>
    <name evidence="9 12" type="primary">hisZ</name>
    <name evidence="12" type="ORF">A8145_27230</name>
</gene>
<evidence type="ECO:0000256" key="2">
    <source>
        <dbReference type="ARBA" id="ARBA00004667"/>
    </source>
</evidence>
<feature type="binding site" evidence="10">
    <location>
        <position position="106"/>
    </location>
    <ligand>
        <name>L-histidine</name>
        <dbReference type="ChEBI" id="CHEBI:57595"/>
    </ligand>
</feature>
<dbReference type="HAMAP" id="MF_00125">
    <property type="entry name" value="HisZ"/>
    <property type="match status" value="1"/>
</dbReference>
<keyword evidence="9" id="KW-0028">Amino-acid biosynthesis</keyword>
<feature type="domain" description="Class II Histidinyl-tRNA synthetase (HisRS)-like catalytic core" evidence="11">
    <location>
        <begin position="8"/>
        <end position="170"/>
    </location>
</feature>
<evidence type="ECO:0000313" key="12">
    <source>
        <dbReference type="EMBL" id="OBQ57739.1"/>
    </source>
</evidence>
<comment type="subunit">
    <text evidence="4 9">Heteromultimer composed of HisG and HisZ subunits.</text>
</comment>
<keyword evidence="7 9" id="KW-0368">Histidine biosynthesis</keyword>
<evidence type="ECO:0000256" key="8">
    <source>
        <dbReference type="ARBA" id="ARBA00025246"/>
    </source>
</evidence>
<feature type="binding site" evidence="10">
    <location>
        <begin position="317"/>
        <end position="318"/>
    </location>
    <ligand>
        <name>L-histidine</name>
        <dbReference type="ChEBI" id="CHEBI:57595"/>
    </ligand>
</feature>
<evidence type="ECO:0000256" key="5">
    <source>
        <dbReference type="ARBA" id="ARBA00020397"/>
    </source>
</evidence>
<comment type="function">
    <text evidence="8 9">Required for the first step of histidine biosynthesis. May allow the feedback regulation of ATP phosphoribosyltransferase activity by histidine.</text>
</comment>
<comment type="miscellaneous">
    <text evidence="9">This function is generally fulfilled by the C-terminal part of HisG, which is missing in some bacteria such as this one.</text>
</comment>
<dbReference type="NCBIfam" id="NF008951">
    <property type="entry name" value="PRK12295.1-4"/>
    <property type="match status" value="1"/>
</dbReference>
<dbReference type="Proteomes" id="UP000093737">
    <property type="component" value="Unassembled WGS sequence"/>
</dbReference>
<evidence type="ECO:0000256" key="1">
    <source>
        <dbReference type="ARBA" id="ARBA00004496"/>
    </source>
</evidence>
<dbReference type="EMBL" id="LYTK01000025">
    <property type="protein sequence ID" value="OBQ57739.1"/>
    <property type="molecule type" value="Genomic_DNA"/>
</dbReference>
<dbReference type="AlphaFoldDB" id="A0A6M7TYI7"/>
<dbReference type="PIRSF" id="PIRSF001549">
    <property type="entry name" value="His-tRNA_synth"/>
    <property type="match status" value="1"/>
</dbReference>
<comment type="subcellular location">
    <subcellularLocation>
        <location evidence="1 9">Cytoplasm</location>
    </subcellularLocation>
</comment>
<dbReference type="Pfam" id="PF13393">
    <property type="entry name" value="tRNA-synt_His"/>
    <property type="match status" value="2"/>
</dbReference>
<dbReference type="Gene3D" id="3.30.930.10">
    <property type="entry name" value="Bira Bifunctional Protein, Domain 2"/>
    <property type="match status" value="1"/>
</dbReference>
<feature type="binding site" evidence="10">
    <location>
        <begin position="63"/>
        <end position="65"/>
    </location>
    <ligand>
        <name>L-histidine</name>
        <dbReference type="ChEBI" id="CHEBI:57595"/>
    </ligand>
</feature>
<feature type="domain" description="Class II Histidinyl-tRNA synthetase (HisRS)-like catalytic core" evidence="11">
    <location>
        <begin position="243"/>
        <end position="365"/>
    </location>
</feature>
<evidence type="ECO:0000256" key="7">
    <source>
        <dbReference type="ARBA" id="ARBA00023102"/>
    </source>
</evidence>
<dbReference type="SUPFAM" id="SSF55681">
    <property type="entry name" value="Class II aaRS and biotin synthetases"/>
    <property type="match status" value="1"/>
</dbReference>
<evidence type="ECO:0000256" key="9">
    <source>
        <dbReference type="HAMAP-Rule" id="MF_00125"/>
    </source>
</evidence>
<accession>A0A6M7TYI7</accession>
<name>A0A6M7TYI7_RHILI</name>
<comment type="pathway">
    <text evidence="2 9">Amino-acid biosynthesis; L-histidine biosynthesis; L-histidine from 5-phospho-alpha-D-ribose 1-diphosphate: step 1/9.</text>
</comment>
<keyword evidence="6 9" id="KW-0963">Cytoplasm</keyword>
<evidence type="ECO:0000313" key="13">
    <source>
        <dbReference type="Proteomes" id="UP000093737"/>
    </source>
</evidence>
<feature type="binding site" evidence="10">
    <location>
        <position position="102"/>
    </location>
    <ligand>
        <name>L-histidine</name>
        <dbReference type="ChEBI" id="CHEBI:57595"/>
    </ligand>
</feature>
<evidence type="ECO:0000259" key="11">
    <source>
        <dbReference type="Pfam" id="PF13393"/>
    </source>
</evidence>
<reference evidence="12 13" key="1">
    <citation type="submission" date="2016-05" db="EMBL/GenBank/DDBJ databases">
        <authorList>
            <person name="Ramsay J.P."/>
        </authorList>
    </citation>
    <scope>NUCLEOTIDE SEQUENCE [LARGE SCALE GENOMIC DNA]</scope>
    <source>
        <strain evidence="12 13">NZP2042</strain>
    </source>
</reference>
<evidence type="ECO:0000256" key="10">
    <source>
        <dbReference type="PIRSR" id="PIRSR001549-1"/>
    </source>
</evidence>
<dbReference type="InterPro" id="IPR004516">
    <property type="entry name" value="HisRS/HisZ"/>
</dbReference>
<dbReference type="GO" id="GO:0005737">
    <property type="term" value="C:cytoplasm"/>
    <property type="evidence" value="ECO:0007669"/>
    <property type="project" value="UniProtKB-SubCell"/>
</dbReference>
<dbReference type="InterPro" id="IPR004517">
    <property type="entry name" value="HisZ"/>
</dbReference>
<protein>
    <recommendedName>
        <fullName evidence="5 9">ATP phosphoribosyltransferase regulatory subunit</fullName>
    </recommendedName>
</protein>
<comment type="similarity">
    <text evidence="3 9">Belongs to the class-II aminoacyl-tRNA synthetase family. HisZ subfamily.</text>
</comment>
<comment type="caution">
    <text evidence="12">The sequence shown here is derived from an EMBL/GenBank/DDBJ whole genome shotgun (WGS) entry which is preliminary data.</text>
</comment>
<dbReference type="InterPro" id="IPR041715">
    <property type="entry name" value="HisRS-like_core"/>
</dbReference>
<dbReference type="GO" id="GO:0016757">
    <property type="term" value="F:glycosyltransferase activity"/>
    <property type="evidence" value="ECO:0007669"/>
    <property type="project" value="UniProtKB-KW"/>
</dbReference>
<keyword evidence="12" id="KW-0328">Glycosyltransferase</keyword>
<keyword evidence="12" id="KW-0808">Transferase</keyword>
<dbReference type="GO" id="GO:0006427">
    <property type="term" value="P:histidyl-tRNA aminoacylation"/>
    <property type="evidence" value="ECO:0007669"/>
    <property type="project" value="TreeGrafter"/>
</dbReference>
<feature type="binding site" evidence="10">
    <location>
        <position position="91"/>
    </location>
    <ligand>
        <name>L-histidine</name>
        <dbReference type="ChEBI" id="CHEBI:57595"/>
    </ligand>
</feature>
<dbReference type="GO" id="GO:0000105">
    <property type="term" value="P:L-histidine biosynthetic process"/>
    <property type="evidence" value="ECO:0007669"/>
    <property type="project" value="UniProtKB-UniRule"/>
</dbReference>
<proteinExistence type="inferred from homology"/>
<dbReference type="PANTHER" id="PTHR43707:SF1">
    <property type="entry name" value="HISTIDINE--TRNA LIGASE, MITOCHONDRIAL-RELATED"/>
    <property type="match status" value="1"/>
</dbReference>
<dbReference type="PANTHER" id="PTHR43707">
    <property type="entry name" value="HISTIDYL-TRNA SYNTHETASE"/>
    <property type="match status" value="1"/>
</dbReference>
<organism evidence="12 13">
    <name type="scientific">Rhizobium loti</name>
    <name type="common">Mesorhizobium loti</name>
    <dbReference type="NCBI Taxonomy" id="381"/>
    <lineage>
        <taxon>Bacteria</taxon>
        <taxon>Pseudomonadati</taxon>
        <taxon>Pseudomonadota</taxon>
        <taxon>Alphaproteobacteria</taxon>
        <taxon>Hyphomicrobiales</taxon>
        <taxon>Phyllobacteriaceae</taxon>
        <taxon>Mesorhizobium</taxon>
    </lineage>
</organism>
<evidence type="ECO:0000256" key="3">
    <source>
        <dbReference type="ARBA" id="ARBA00005539"/>
    </source>
</evidence>
<evidence type="ECO:0000256" key="6">
    <source>
        <dbReference type="ARBA" id="ARBA00022490"/>
    </source>
</evidence>
<evidence type="ECO:0000256" key="4">
    <source>
        <dbReference type="ARBA" id="ARBA00011496"/>
    </source>
</evidence>